<dbReference type="RefSeq" id="WP_269038839.1">
    <property type="nucleotide sequence ID" value="NZ_CP114040.1"/>
</dbReference>
<sequence length="40" mass="4113">MFAIAVAAEGAVAGMTIDVELQAEELAERVRRSSPASHAG</sequence>
<evidence type="ECO:0000313" key="1">
    <source>
        <dbReference type="EMBL" id="WAS96488.1"/>
    </source>
</evidence>
<keyword evidence="2" id="KW-1185">Reference proteome</keyword>
<accession>A0ABY7HB65</accession>
<dbReference type="EMBL" id="CP114040">
    <property type="protein sequence ID" value="WAS96488.1"/>
    <property type="molecule type" value="Genomic_DNA"/>
</dbReference>
<reference evidence="1" key="1">
    <citation type="submission" date="2022-11" db="EMBL/GenBank/DDBJ databases">
        <title>Minimal conservation of predation-associated metabolite biosynthetic gene clusters underscores biosynthetic potential of Myxococcota including descriptions for ten novel species: Archangium lansinium sp. nov., Myxococcus landrumus sp. nov., Nannocystis bai.</title>
        <authorList>
            <person name="Ahearne A."/>
            <person name="Stevens C."/>
            <person name="Dowd S."/>
        </authorList>
    </citation>
    <scope>NUCLEOTIDE SEQUENCE</scope>
    <source>
        <strain evidence="1">Fl3</strain>
    </source>
</reference>
<proteinExistence type="predicted"/>
<name>A0ABY7HB65_9BACT</name>
<organism evidence="1 2">
    <name type="scientific">Nannocystis punicea</name>
    <dbReference type="NCBI Taxonomy" id="2995304"/>
    <lineage>
        <taxon>Bacteria</taxon>
        <taxon>Pseudomonadati</taxon>
        <taxon>Myxococcota</taxon>
        <taxon>Polyangia</taxon>
        <taxon>Nannocystales</taxon>
        <taxon>Nannocystaceae</taxon>
        <taxon>Nannocystis</taxon>
    </lineage>
</organism>
<gene>
    <name evidence="1" type="ORF">O0S08_10040</name>
</gene>
<evidence type="ECO:0000313" key="2">
    <source>
        <dbReference type="Proteomes" id="UP001164459"/>
    </source>
</evidence>
<dbReference type="Proteomes" id="UP001164459">
    <property type="component" value="Chromosome"/>
</dbReference>
<protein>
    <submittedName>
        <fullName evidence="1">Uncharacterized protein</fullName>
    </submittedName>
</protein>